<dbReference type="InterPro" id="IPR013785">
    <property type="entry name" value="Aldolase_TIM"/>
</dbReference>
<keyword evidence="4" id="KW-0503">Monooxygenase</keyword>
<dbReference type="EMBL" id="QRYW01000034">
    <property type="protein sequence ID" value="RGV21706.1"/>
    <property type="molecule type" value="Genomic_DNA"/>
</dbReference>
<evidence type="ECO:0000313" key="7">
    <source>
        <dbReference type="Proteomes" id="UP000284243"/>
    </source>
</evidence>
<reference evidence="6 7" key="1">
    <citation type="submission" date="2018-08" db="EMBL/GenBank/DDBJ databases">
        <title>A genome reference for cultivated species of the human gut microbiota.</title>
        <authorList>
            <person name="Zou Y."/>
            <person name="Xue W."/>
            <person name="Luo G."/>
        </authorList>
    </citation>
    <scope>NUCLEOTIDE SEQUENCE [LARGE SCALE GENOMIC DNA]</scope>
    <source>
        <strain evidence="5 6">AF14-6AC</strain>
        <strain evidence="4 7">AF16-14</strain>
    </source>
</reference>
<dbReference type="CDD" id="cd04730">
    <property type="entry name" value="NPD_like"/>
    <property type="match status" value="1"/>
</dbReference>
<keyword evidence="3" id="KW-0560">Oxidoreductase</keyword>
<organism evidence="4 7">
    <name type="scientific">Odoribacter splanchnicus</name>
    <dbReference type="NCBI Taxonomy" id="28118"/>
    <lineage>
        <taxon>Bacteria</taxon>
        <taxon>Pseudomonadati</taxon>
        <taxon>Bacteroidota</taxon>
        <taxon>Bacteroidia</taxon>
        <taxon>Bacteroidales</taxon>
        <taxon>Odoribacteraceae</taxon>
        <taxon>Odoribacter</taxon>
    </lineage>
</organism>
<evidence type="ECO:0000256" key="1">
    <source>
        <dbReference type="ARBA" id="ARBA00022630"/>
    </source>
</evidence>
<dbReference type="SUPFAM" id="SSF51412">
    <property type="entry name" value="Inosine monophosphate dehydrogenase (IMPDH)"/>
    <property type="match status" value="1"/>
</dbReference>
<dbReference type="RefSeq" id="WP_046403378.1">
    <property type="nucleotide sequence ID" value="NZ_CABJFF010000016.1"/>
</dbReference>
<dbReference type="Pfam" id="PF03060">
    <property type="entry name" value="NMO"/>
    <property type="match status" value="2"/>
</dbReference>
<dbReference type="Proteomes" id="UP000283426">
    <property type="component" value="Unassembled WGS sequence"/>
</dbReference>
<dbReference type="InterPro" id="IPR004136">
    <property type="entry name" value="NMO"/>
</dbReference>
<protein>
    <submittedName>
        <fullName evidence="4">Nitronate monooxygenase</fullName>
    </submittedName>
</protein>
<dbReference type="PANTHER" id="PTHR32332:SF20">
    <property type="entry name" value="2-NITROPROPANE DIOXYGENASE-LIKE PROTEIN"/>
    <property type="match status" value="1"/>
</dbReference>
<keyword evidence="2" id="KW-0288">FMN</keyword>
<comment type="caution">
    <text evidence="4">The sequence shown here is derived from an EMBL/GenBank/DDBJ whole genome shotgun (WGS) entry which is preliminary data.</text>
</comment>
<dbReference type="GO" id="GO:0018580">
    <property type="term" value="F:nitronate monooxygenase activity"/>
    <property type="evidence" value="ECO:0007669"/>
    <property type="project" value="InterPro"/>
</dbReference>
<sequence length="315" mass="33866">MNRITQLFGIEYPIIQGGMVWCSGWRLASAVSNNGGLGLLGAGSMHCDTLTEHIRKMKEATDRPWGVNVPLLYPEIDKLMGILADEQVKIVFTSAGSPKKWTSFLKSHGMTVVHVVSSALFAQKCEEAGCDAIVAEGFEAGGHNGREETSTLTLIPNVAAHCRLPLIAAGGIASGKAMLAAMILGAEGVQIGSRFAVATESSAHPNFKQQVWKTPEGGTMLALKKIAPTRLIKNEFYEQVKTLEDQGADSDTLKELLGKGRAKQGIFEGNLAEGELEIGQIASMLKGEESVAEIMQDLLRDYNQSINRCSNSVSF</sequence>
<evidence type="ECO:0000256" key="3">
    <source>
        <dbReference type="ARBA" id="ARBA00023002"/>
    </source>
</evidence>
<accession>A0A412TP79</accession>
<name>A0A412TP79_9BACT</name>
<dbReference type="AlphaFoldDB" id="A0A412TP79"/>
<evidence type="ECO:0000313" key="4">
    <source>
        <dbReference type="EMBL" id="RGU55642.1"/>
    </source>
</evidence>
<keyword evidence="1" id="KW-0285">Flavoprotein</keyword>
<dbReference type="Proteomes" id="UP000284243">
    <property type="component" value="Unassembled WGS sequence"/>
</dbReference>
<evidence type="ECO:0000313" key="5">
    <source>
        <dbReference type="EMBL" id="RGV21706.1"/>
    </source>
</evidence>
<dbReference type="EMBL" id="QRYC01000016">
    <property type="protein sequence ID" value="RGU55642.1"/>
    <property type="molecule type" value="Genomic_DNA"/>
</dbReference>
<evidence type="ECO:0000256" key="2">
    <source>
        <dbReference type="ARBA" id="ARBA00022643"/>
    </source>
</evidence>
<evidence type="ECO:0000313" key="6">
    <source>
        <dbReference type="Proteomes" id="UP000283426"/>
    </source>
</evidence>
<gene>
    <name evidence="5" type="ORF">DWW24_14800</name>
    <name evidence="4" type="ORF">DWW57_11960</name>
</gene>
<proteinExistence type="predicted"/>
<dbReference type="Gene3D" id="3.20.20.70">
    <property type="entry name" value="Aldolase class I"/>
    <property type="match status" value="1"/>
</dbReference>
<dbReference type="PANTHER" id="PTHR32332">
    <property type="entry name" value="2-NITROPROPANE DIOXYGENASE"/>
    <property type="match status" value="1"/>
</dbReference>